<comment type="caution">
    <text evidence="1">The sequence shown here is derived from an EMBL/GenBank/DDBJ whole genome shotgun (WGS) entry which is preliminary data.</text>
</comment>
<protein>
    <submittedName>
        <fullName evidence="1">Uncharacterized protein</fullName>
    </submittedName>
</protein>
<evidence type="ECO:0000313" key="1">
    <source>
        <dbReference type="EMBL" id="MCO6047715.1"/>
    </source>
</evidence>
<dbReference type="Proteomes" id="UP001155241">
    <property type="component" value="Unassembled WGS sequence"/>
</dbReference>
<keyword evidence="2" id="KW-1185">Reference proteome</keyword>
<sequence>MKHILRHLTTAIIGLGALAALFMVVQPAINRSRTQSAREEQQAADQQEQDNLRRVLPRNVVVNPDGDRQLLLAIARLEQRDNVKASLIHEAHVEGLRLDGRGDYLQRGRGTRRKVRWLLESQHQGVRSSILQTVYDNELFIERHTASGKRIEKVDLWDLRRQSQGDSSSDPNGGALATMPISPQLTGSFGGLPMLLESLRTHFEFTAPGAFRAPESLGLGPQPVLGMIGRWRAESLAGVLTDLSDTPADDITSAVLLQRLQERMAKGPLPSRLPMNVMVLLGQNDLFPYLIEFRSIEDPLSSDELEPQALFQLSRQPLARLQFHDVVFDEEIGTIQFIYEPQAEPVDVTEQYVERMQRREAVQLAQQQRRVASEPDGPTR</sequence>
<organism evidence="1 2">
    <name type="scientific">Aeoliella straminimaris</name>
    <dbReference type="NCBI Taxonomy" id="2954799"/>
    <lineage>
        <taxon>Bacteria</taxon>
        <taxon>Pseudomonadati</taxon>
        <taxon>Planctomycetota</taxon>
        <taxon>Planctomycetia</taxon>
        <taxon>Pirellulales</taxon>
        <taxon>Lacipirellulaceae</taxon>
        <taxon>Aeoliella</taxon>
    </lineage>
</organism>
<reference evidence="1" key="1">
    <citation type="submission" date="2022-06" db="EMBL/GenBank/DDBJ databases">
        <title>Aeoliella straminimaris, a novel planctomycete from sediments.</title>
        <authorList>
            <person name="Vitorino I.R."/>
            <person name="Lage O.M."/>
        </authorList>
    </citation>
    <scope>NUCLEOTIDE SEQUENCE</scope>
    <source>
        <strain evidence="1">ICT_H6.2</strain>
    </source>
</reference>
<evidence type="ECO:0000313" key="2">
    <source>
        <dbReference type="Proteomes" id="UP001155241"/>
    </source>
</evidence>
<dbReference type="EMBL" id="JAMXLR010000092">
    <property type="protein sequence ID" value="MCO6047715.1"/>
    <property type="molecule type" value="Genomic_DNA"/>
</dbReference>
<dbReference type="RefSeq" id="WP_252855824.1">
    <property type="nucleotide sequence ID" value="NZ_JAMXLR010000092.1"/>
</dbReference>
<name>A0A9X2FET4_9BACT</name>
<dbReference type="AlphaFoldDB" id="A0A9X2FET4"/>
<accession>A0A9X2FET4</accession>
<proteinExistence type="predicted"/>
<gene>
    <name evidence="1" type="ORF">NG895_27745</name>
</gene>